<dbReference type="PATRIC" id="fig|1613.112.peg.767"/>
<dbReference type="InterPro" id="IPR050188">
    <property type="entry name" value="RluA_PseudoU_synthase"/>
</dbReference>
<dbReference type="InterPro" id="IPR020103">
    <property type="entry name" value="PsdUridine_synth_cat_dom_sf"/>
</dbReference>
<name>A0A1D7ZWH1_LIMFE</name>
<evidence type="ECO:0000256" key="3">
    <source>
        <dbReference type="ARBA" id="ARBA00031870"/>
    </source>
</evidence>
<comment type="similarity">
    <text evidence="2">Belongs to the pseudouridine synthase RluA family.</text>
</comment>
<dbReference type="PANTHER" id="PTHR21600:SF87">
    <property type="entry name" value="RNA PSEUDOURIDYLATE SYNTHASE DOMAIN-CONTAINING PROTEIN 1"/>
    <property type="match status" value="1"/>
</dbReference>
<dbReference type="InterPro" id="IPR006145">
    <property type="entry name" value="PsdUridine_synth_RsuA/RluA"/>
</dbReference>
<evidence type="ECO:0000313" key="6">
    <source>
        <dbReference type="EMBL" id="AOR74198.1"/>
    </source>
</evidence>
<dbReference type="Gene3D" id="3.30.2350.10">
    <property type="entry name" value="Pseudouridine synthase"/>
    <property type="match status" value="1"/>
</dbReference>
<dbReference type="CDD" id="cd02869">
    <property type="entry name" value="PseudoU_synth_RluA_like"/>
    <property type="match status" value="1"/>
</dbReference>
<organism evidence="6 7">
    <name type="scientific">Limosilactobacillus fermentum</name>
    <name type="common">Lactobacillus fermentum</name>
    <dbReference type="NCBI Taxonomy" id="1613"/>
    <lineage>
        <taxon>Bacteria</taxon>
        <taxon>Bacillati</taxon>
        <taxon>Bacillota</taxon>
        <taxon>Bacilli</taxon>
        <taxon>Lactobacillales</taxon>
        <taxon>Lactobacillaceae</taxon>
        <taxon>Limosilactobacillus</taxon>
    </lineage>
</organism>
<evidence type="ECO:0000256" key="4">
    <source>
        <dbReference type="ARBA" id="ARBA00033164"/>
    </source>
</evidence>
<dbReference type="GO" id="GO:0009982">
    <property type="term" value="F:pseudouridine synthase activity"/>
    <property type="evidence" value="ECO:0007669"/>
    <property type="project" value="InterPro"/>
</dbReference>
<sequence>MMMEYRWQIEERLPVDQEATPLRHLLQRQWLLPKRLVHYLRSRRQVLVNGSYRPVSKTVAAGDVITLNFSGDEFRTPDSSYLPDPGPLTVLYENRDLLVVDKPAGIKSHPNQAGEVGTLMNRVAAYLEGTNDAAYMVHRLDQETSGAMIVAKNPVVVPILDQLISTGEIHRDYLALVAGVPNPARGIWDLPLGQDPTDVRKRKVFGKNAQPARTHYRTLAVNGDQALVVLNLETGRTHQLRVHLAAAGCPIVGDPLYGTVAAPRMYLHGVAQELVVPFSLKRERIVAKIPDDFPQF</sequence>
<dbReference type="Proteomes" id="UP000094714">
    <property type="component" value="Chromosome"/>
</dbReference>
<dbReference type="PANTHER" id="PTHR21600">
    <property type="entry name" value="MITOCHONDRIAL RNA PSEUDOURIDINE SYNTHASE"/>
    <property type="match status" value="1"/>
</dbReference>
<keyword evidence="6" id="KW-0413">Isomerase</keyword>
<dbReference type="GO" id="GO:0000455">
    <property type="term" value="P:enzyme-directed rRNA pseudouridine synthesis"/>
    <property type="evidence" value="ECO:0007669"/>
    <property type="project" value="TreeGrafter"/>
</dbReference>
<dbReference type="GO" id="GO:0140098">
    <property type="term" value="F:catalytic activity, acting on RNA"/>
    <property type="evidence" value="ECO:0007669"/>
    <property type="project" value="UniProtKB-ARBA"/>
</dbReference>
<accession>A0A1D7ZWH1</accession>
<evidence type="ECO:0000259" key="5">
    <source>
        <dbReference type="Pfam" id="PF00849"/>
    </source>
</evidence>
<reference evidence="6 7" key="1">
    <citation type="submission" date="2016-09" db="EMBL/GenBank/DDBJ databases">
        <title>Genome Sequence of the Lactobacillus fermentum strain NCC2970 (CNCM I-5068).</title>
        <authorList>
            <person name="Barretto C."/>
            <person name="Ngom-Bru C."/>
            <person name="Genevaz A."/>
            <person name="Fournier C."/>
            <person name="Moine D."/>
            <person name="Kassam M."/>
            <person name="Iltis A."/>
            <person name="Sagory-Zalkind P."/>
            <person name="Faucherand G."/>
            <person name="Descombes P."/>
            <person name="Duboux S."/>
        </authorList>
    </citation>
    <scope>NUCLEOTIDE SEQUENCE [LARGE SCALE GENOMIC DNA]</scope>
    <source>
        <strain evidence="6 7">NCC2970</strain>
    </source>
</reference>
<dbReference type="AlphaFoldDB" id="A0A1D7ZWH1"/>
<evidence type="ECO:0000256" key="2">
    <source>
        <dbReference type="ARBA" id="ARBA00010876"/>
    </source>
</evidence>
<dbReference type="GO" id="GO:0003723">
    <property type="term" value="F:RNA binding"/>
    <property type="evidence" value="ECO:0007669"/>
    <property type="project" value="InterPro"/>
</dbReference>
<dbReference type="InterPro" id="IPR006224">
    <property type="entry name" value="PsdUridine_synth_RluA-like_CS"/>
</dbReference>
<dbReference type="PROSITE" id="PS01129">
    <property type="entry name" value="PSI_RLU"/>
    <property type="match status" value="1"/>
</dbReference>
<comment type="catalytic activity">
    <reaction evidence="1">
        <text>a uridine in RNA = a pseudouridine in RNA</text>
        <dbReference type="Rhea" id="RHEA:48348"/>
        <dbReference type="Rhea" id="RHEA-COMP:12068"/>
        <dbReference type="Rhea" id="RHEA-COMP:12069"/>
        <dbReference type="ChEBI" id="CHEBI:65314"/>
        <dbReference type="ChEBI" id="CHEBI:65315"/>
    </reaction>
</comment>
<dbReference type="EMBL" id="CP017151">
    <property type="protein sequence ID" value="AOR74198.1"/>
    <property type="molecule type" value="Genomic_DNA"/>
</dbReference>
<proteinExistence type="inferred from homology"/>
<feature type="domain" description="Pseudouridine synthase RsuA/RluA-like" evidence="5">
    <location>
        <begin position="96"/>
        <end position="246"/>
    </location>
</feature>
<dbReference type="Pfam" id="PF00849">
    <property type="entry name" value="PseudoU_synth_2"/>
    <property type="match status" value="1"/>
</dbReference>
<dbReference type="SUPFAM" id="SSF55120">
    <property type="entry name" value="Pseudouridine synthase"/>
    <property type="match status" value="1"/>
</dbReference>
<evidence type="ECO:0000256" key="1">
    <source>
        <dbReference type="ARBA" id="ARBA00000073"/>
    </source>
</evidence>
<protein>
    <recommendedName>
        <fullName evidence="3">RNA pseudouridylate synthase</fullName>
    </recommendedName>
    <alternativeName>
        <fullName evidence="4">RNA-uridine isomerase</fullName>
    </alternativeName>
</protein>
<evidence type="ECO:0000313" key="7">
    <source>
        <dbReference type="Proteomes" id="UP000094714"/>
    </source>
</evidence>
<gene>
    <name evidence="6" type="ORF">LACFE_CDS0732</name>
</gene>